<dbReference type="OrthoDB" id="8871309at2"/>
<dbReference type="AlphaFoldDB" id="A0A4R9ABF8"/>
<name>A0A4R9ABF8_9MICO</name>
<dbReference type="InterPro" id="IPR029058">
    <property type="entry name" value="AB_hydrolase_fold"/>
</dbReference>
<keyword evidence="2" id="KW-0378">Hydrolase</keyword>
<dbReference type="SUPFAM" id="SSF53474">
    <property type="entry name" value="alpha/beta-Hydrolases"/>
    <property type="match status" value="1"/>
</dbReference>
<dbReference type="GO" id="GO:0016042">
    <property type="term" value="P:lipid catabolic process"/>
    <property type="evidence" value="ECO:0007669"/>
    <property type="project" value="InterPro"/>
</dbReference>
<gene>
    <name evidence="2" type="ORF">E3T55_02865</name>
</gene>
<dbReference type="Proteomes" id="UP000297447">
    <property type="component" value="Unassembled WGS sequence"/>
</dbReference>
<dbReference type="RefSeq" id="WP_134518059.1">
    <property type="nucleotide sequence ID" value="NZ_SOHE01000015.1"/>
</dbReference>
<proteinExistence type="predicted"/>
<dbReference type="InterPro" id="IPR002918">
    <property type="entry name" value="Lipase_EstA/Esterase_EstB"/>
</dbReference>
<dbReference type="Pfam" id="PF01674">
    <property type="entry name" value="Lipase_2"/>
    <property type="match status" value="1"/>
</dbReference>
<sequence>MSPHISPAFLTRLTALAAAALLATGLSVATTAAASDTEADVEAGAAASVSVAVTAPAAPTVDGTAISPAGANDWSCVPTAEHPYPVVLVPGTFETSVKNWSTLSPVLKDAGYCVYALDYGEANGIAASGPIRESAAELATFVNEVREASGAAQVDLVGHSQGGMMPRYYMGFLGGAAAVHSLVGIAPSNHGTEGVLTPTPDQVPADMGGLEPVCAACSDQAAGSEFLTELNSIGDLVAVQSGGGPFYTVISTVNDEVVTPYQSQFLAGPAERVTNITIQDLCPLDPIEHDQAPNDPVVHQLVLNALVQPAGPADPAFQPACL</sequence>
<keyword evidence="1" id="KW-0732">Signal</keyword>
<organism evidence="2 3">
    <name type="scientific">Cryobacterium frigoriphilum</name>
    <dbReference type="NCBI Taxonomy" id="1259150"/>
    <lineage>
        <taxon>Bacteria</taxon>
        <taxon>Bacillati</taxon>
        <taxon>Actinomycetota</taxon>
        <taxon>Actinomycetes</taxon>
        <taxon>Micrococcales</taxon>
        <taxon>Microbacteriaceae</taxon>
        <taxon>Cryobacterium</taxon>
    </lineage>
</organism>
<dbReference type="PANTHER" id="PTHR32015:SF1">
    <property type="entry name" value="LIPASE"/>
    <property type="match status" value="1"/>
</dbReference>
<evidence type="ECO:0000313" key="3">
    <source>
        <dbReference type="Proteomes" id="UP000297447"/>
    </source>
</evidence>
<accession>A0A4R9ABF8</accession>
<comment type="caution">
    <text evidence="2">The sequence shown here is derived from an EMBL/GenBank/DDBJ whole genome shotgun (WGS) entry which is preliminary data.</text>
</comment>
<dbReference type="GO" id="GO:0016298">
    <property type="term" value="F:lipase activity"/>
    <property type="evidence" value="ECO:0007669"/>
    <property type="project" value="TreeGrafter"/>
</dbReference>
<keyword evidence="3" id="KW-1185">Reference proteome</keyword>
<dbReference type="EMBL" id="SOHE01000015">
    <property type="protein sequence ID" value="TFD54744.1"/>
    <property type="molecule type" value="Genomic_DNA"/>
</dbReference>
<feature type="signal peptide" evidence="1">
    <location>
        <begin position="1"/>
        <end position="34"/>
    </location>
</feature>
<protein>
    <submittedName>
        <fullName evidence="2">Alpha/beta fold hydrolase</fullName>
    </submittedName>
</protein>
<evidence type="ECO:0000256" key="1">
    <source>
        <dbReference type="SAM" id="SignalP"/>
    </source>
</evidence>
<feature type="chain" id="PRO_5020193834" evidence="1">
    <location>
        <begin position="35"/>
        <end position="322"/>
    </location>
</feature>
<dbReference type="PANTHER" id="PTHR32015">
    <property type="entry name" value="FASTING INDUCED LIPASE"/>
    <property type="match status" value="1"/>
</dbReference>
<dbReference type="Gene3D" id="3.40.50.1820">
    <property type="entry name" value="alpha/beta hydrolase"/>
    <property type="match status" value="1"/>
</dbReference>
<reference evidence="2 3" key="1">
    <citation type="submission" date="2019-03" db="EMBL/GenBank/DDBJ databases">
        <title>Genomics of glacier-inhabiting Cryobacterium strains.</title>
        <authorList>
            <person name="Liu Q."/>
            <person name="Xin Y.-H."/>
        </authorList>
    </citation>
    <scope>NUCLEOTIDE SEQUENCE [LARGE SCALE GENOMIC DNA]</scope>
    <source>
        <strain evidence="2 3">Hh14</strain>
    </source>
</reference>
<evidence type="ECO:0000313" key="2">
    <source>
        <dbReference type="EMBL" id="TFD54744.1"/>
    </source>
</evidence>